<dbReference type="InterPro" id="IPR029071">
    <property type="entry name" value="Ubiquitin-like_domsf"/>
</dbReference>
<dbReference type="CDD" id="cd17039">
    <property type="entry name" value="Ubl_ubiquitin_like"/>
    <property type="match status" value="1"/>
</dbReference>
<dbReference type="SMART" id="SM00213">
    <property type="entry name" value="UBQ"/>
    <property type="match status" value="1"/>
</dbReference>
<dbReference type="PROSITE" id="PS50053">
    <property type="entry name" value="UBIQUITIN_2"/>
    <property type="match status" value="1"/>
</dbReference>
<reference evidence="2 3" key="1">
    <citation type="submission" date="2024-04" db="EMBL/GenBank/DDBJ databases">
        <title>Tritrichomonas musculus Genome.</title>
        <authorList>
            <person name="Alves-Ferreira E."/>
            <person name="Grigg M."/>
            <person name="Lorenzi H."/>
            <person name="Galac M."/>
        </authorList>
    </citation>
    <scope>NUCLEOTIDE SEQUENCE [LARGE SCALE GENOMIC DNA]</scope>
    <source>
        <strain evidence="2 3">EAF2021</strain>
    </source>
</reference>
<feature type="domain" description="Ubiquitin-like" evidence="1">
    <location>
        <begin position="358"/>
        <end position="431"/>
    </location>
</feature>
<evidence type="ECO:0000313" key="3">
    <source>
        <dbReference type="Proteomes" id="UP001470230"/>
    </source>
</evidence>
<name>A0ABR2KDW2_9EUKA</name>
<keyword evidence="3" id="KW-1185">Reference proteome</keyword>
<evidence type="ECO:0000259" key="1">
    <source>
        <dbReference type="PROSITE" id="PS50053"/>
    </source>
</evidence>
<gene>
    <name evidence="2" type="ORF">M9Y10_033822</name>
</gene>
<protein>
    <recommendedName>
        <fullName evidence="1">Ubiquitin-like domain-containing protein</fullName>
    </recommendedName>
</protein>
<dbReference type="Gene3D" id="3.10.20.90">
    <property type="entry name" value="Phosphatidylinositol 3-kinase Catalytic Subunit, Chain A, domain 1"/>
    <property type="match status" value="1"/>
</dbReference>
<proteinExistence type="predicted"/>
<organism evidence="2 3">
    <name type="scientific">Tritrichomonas musculus</name>
    <dbReference type="NCBI Taxonomy" id="1915356"/>
    <lineage>
        <taxon>Eukaryota</taxon>
        <taxon>Metamonada</taxon>
        <taxon>Parabasalia</taxon>
        <taxon>Tritrichomonadida</taxon>
        <taxon>Tritrichomonadidae</taxon>
        <taxon>Tritrichomonas</taxon>
    </lineage>
</organism>
<accession>A0ABR2KDW2</accession>
<dbReference type="Proteomes" id="UP001470230">
    <property type="component" value="Unassembled WGS sequence"/>
</dbReference>
<comment type="caution">
    <text evidence="2">The sequence shown here is derived from an EMBL/GenBank/DDBJ whole genome shotgun (WGS) entry which is preliminary data.</text>
</comment>
<dbReference type="InterPro" id="IPR000626">
    <property type="entry name" value="Ubiquitin-like_dom"/>
</dbReference>
<dbReference type="Pfam" id="PF00240">
    <property type="entry name" value="ubiquitin"/>
    <property type="match status" value="1"/>
</dbReference>
<evidence type="ECO:0000313" key="2">
    <source>
        <dbReference type="EMBL" id="KAK8889078.1"/>
    </source>
</evidence>
<dbReference type="SUPFAM" id="SSF54236">
    <property type="entry name" value="Ubiquitin-like"/>
    <property type="match status" value="2"/>
</dbReference>
<sequence>MSNPFSLTIKPIGRQPYRSKVINETTLHEILSQLHDPNLQLYHNCEELKKVDEKKLIEFPITVNSPFYFIPEVVDYNRTPTIQRLVFHNGNKQKEVKQDGRVISACLSSFFKGPWRLICQGHLVSFRDLPSTGDIYVEQKTENFIDIEIYGPNLVGNIIFELPKTSTIADIYQRLEIRYGITDKYLFQDGLAVDGPIMNYVDDRGFLILQLLTYNGVAVNHRGHGIQRYGFLYRNSTILDLKKLIRSKNKVPLPWIDLYFNGSFCEDSENVFDIIHGENDILELSLNRGETFLLSINDKAYDVQWDFTITDLRQIIGIPKGKKFRTFLGVYHYDPSITVGAAFFKSDQTIDAWVESEFPIFVYDTNSHEKQEITVQPGETFQNLRVRVSAWKKIDINSCKLIYMGAQMNDNQTFASCRIGKNATINLMIRK</sequence>
<dbReference type="EMBL" id="JAPFFF010000005">
    <property type="protein sequence ID" value="KAK8889078.1"/>
    <property type="molecule type" value="Genomic_DNA"/>
</dbReference>